<dbReference type="Gene3D" id="2.10.60.10">
    <property type="entry name" value="CD59"/>
    <property type="match status" value="1"/>
</dbReference>
<keyword evidence="10" id="KW-0067">ATP-binding</keyword>
<evidence type="ECO:0000256" key="11">
    <source>
        <dbReference type="ARBA" id="ARBA00022989"/>
    </source>
</evidence>
<evidence type="ECO:0000256" key="12">
    <source>
        <dbReference type="ARBA" id="ARBA00023136"/>
    </source>
</evidence>
<sequence length="408" mass="45104">MITTLCLWQCLTSTLESEDEGLEHKRGCLTSATEVYFSCNKPSYRSSTHQFSFQCCKGDLCNGKDFPRLPPLSADLGGAPMGNSAMTSDLTFSHYLPILGVVGLLTLIFLVVVGYIMVTLHRRMAPSGKYLLPYHSKGADTSCGSYLEHSVSSGSGTGVPLLNRKTLGQKIELKECIGKGRFGSVYRGLMQGDEVSVKIFNSEDEMSFKRETEVYSIVLIRHDNVLCFLGSDILFERANVELWLVTAFHPLGSLHDFLTSCADVVEQGLDPDHAMDLVRSAVAGITHLHTEICGTSGKPAIAHRDIKQSKNIILKTPRHCLIADFGLAVIRHDKNKEVSEADLKSSRVGTRRYMAPEVLALTMNKYKFQTYRQADIYSLGLVLWEIARCARNPTTGGNYTPSTLLILH</sequence>
<name>A0ABY6KP91_9ARAC</name>
<dbReference type="Gene3D" id="1.10.510.10">
    <property type="entry name" value="Transferase(Phosphotransferase) domain 1"/>
    <property type="match status" value="1"/>
</dbReference>
<evidence type="ECO:0000256" key="6">
    <source>
        <dbReference type="ARBA" id="ARBA00022692"/>
    </source>
</evidence>
<dbReference type="InterPro" id="IPR000333">
    <property type="entry name" value="TGFB_receptor"/>
</dbReference>
<evidence type="ECO:0000256" key="8">
    <source>
        <dbReference type="ARBA" id="ARBA00022741"/>
    </source>
</evidence>
<evidence type="ECO:0000256" key="7">
    <source>
        <dbReference type="ARBA" id="ARBA00022729"/>
    </source>
</evidence>
<gene>
    <name evidence="16" type="ORF">LAZ67_7003195</name>
</gene>
<comment type="subcellular location">
    <subcellularLocation>
        <location evidence="1">Membrane</location>
        <topology evidence="1">Single-pass type I membrane protein</topology>
    </subcellularLocation>
</comment>
<dbReference type="PROSITE" id="PS50011">
    <property type="entry name" value="PROTEIN_KINASE_DOM"/>
    <property type="match status" value="1"/>
</dbReference>
<evidence type="ECO:0000256" key="10">
    <source>
        <dbReference type="ARBA" id="ARBA00022840"/>
    </source>
</evidence>
<dbReference type="Pfam" id="PF00069">
    <property type="entry name" value="Pkinase"/>
    <property type="match status" value="1"/>
</dbReference>
<keyword evidence="12 14" id="KW-0472">Membrane</keyword>
<dbReference type="Pfam" id="PF01064">
    <property type="entry name" value="Activin_recp"/>
    <property type="match status" value="1"/>
</dbReference>
<evidence type="ECO:0000313" key="16">
    <source>
        <dbReference type="EMBL" id="UYV70478.1"/>
    </source>
</evidence>
<reference evidence="16 17" key="1">
    <citation type="submission" date="2022-01" db="EMBL/GenBank/DDBJ databases">
        <title>A chromosomal length assembly of Cordylochernes scorpioides.</title>
        <authorList>
            <person name="Zeh D."/>
            <person name="Zeh J."/>
        </authorList>
    </citation>
    <scope>NUCLEOTIDE SEQUENCE [LARGE SCALE GENOMIC DNA]</scope>
    <source>
        <strain evidence="16">IN4F17</strain>
        <tissue evidence="16">Whole Body</tissue>
    </source>
</reference>
<dbReference type="Proteomes" id="UP001235939">
    <property type="component" value="Chromosome 07"/>
</dbReference>
<keyword evidence="11 14" id="KW-1133">Transmembrane helix</keyword>
<keyword evidence="4" id="KW-0723">Serine/threonine-protein kinase</keyword>
<organism evidence="16 17">
    <name type="scientific">Cordylochernes scorpioides</name>
    <dbReference type="NCBI Taxonomy" id="51811"/>
    <lineage>
        <taxon>Eukaryota</taxon>
        <taxon>Metazoa</taxon>
        <taxon>Ecdysozoa</taxon>
        <taxon>Arthropoda</taxon>
        <taxon>Chelicerata</taxon>
        <taxon>Arachnida</taxon>
        <taxon>Pseudoscorpiones</taxon>
        <taxon>Cheliferoidea</taxon>
        <taxon>Chernetidae</taxon>
        <taxon>Cordylochernes</taxon>
    </lineage>
</organism>
<dbReference type="EC" id="2.7.11.30" evidence="3"/>
<keyword evidence="7" id="KW-0732">Signal</keyword>
<dbReference type="EMBL" id="CP092869">
    <property type="protein sequence ID" value="UYV70478.1"/>
    <property type="molecule type" value="Genomic_DNA"/>
</dbReference>
<dbReference type="SMART" id="SM00467">
    <property type="entry name" value="GS"/>
    <property type="match status" value="1"/>
</dbReference>
<dbReference type="PANTHER" id="PTHR23255">
    <property type="entry name" value="TRANSFORMING GROWTH FACTOR-BETA RECEPTOR TYPE I AND II"/>
    <property type="match status" value="1"/>
</dbReference>
<keyword evidence="17" id="KW-1185">Reference proteome</keyword>
<dbReference type="InterPro" id="IPR000472">
    <property type="entry name" value="Activin_recp"/>
</dbReference>
<feature type="domain" description="Protein kinase" evidence="15">
    <location>
        <begin position="171"/>
        <end position="408"/>
    </location>
</feature>
<evidence type="ECO:0000256" key="14">
    <source>
        <dbReference type="SAM" id="Phobius"/>
    </source>
</evidence>
<evidence type="ECO:0000256" key="13">
    <source>
        <dbReference type="ARBA" id="ARBA00023170"/>
    </source>
</evidence>
<accession>A0ABY6KP91</accession>
<dbReference type="SUPFAM" id="SSF56112">
    <property type="entry name" value="Protein kinase-like (PK-like)"/>
    <property type="match status" value="1"/>
</dbReference>
<evidence type="ECO:0000256" key="1">
    <source>
        <dbReference type="ARBA" id="ARBA00004479"/>
    </source>
</evidence>
<dbReference type="InterPro" id="IPR000719">
    <property type="entry name" value="Prot_kinase_dom"/>
</dbReference>
<evidence type="ECO:0000256" key="2">
    <source>
        <dbReference type="ARBA" id="ARBA00009605"/>
    </source>
</evidence>
<proteinExistence type="inferred from homology"/>
<dbReference type="InterPro" id="IPR003605">
    <property type="entry name" value="GS_dom"/>
</dbReference>
<protein>
    <recommendedName>
        <fullName evidence="3">receptor protein serine/threonine kinase</fullName>
        <ecNumber evidence="3">2.7.11.30</ecNumber>
    </recommendedName>
</protein>
<evidence type="ECO:0000313" key="17">
    <source>
        <dbReference type="Proteomes" id="UP001235939"/>
    </source>
</evidence>
<evidence type="ECO:0000256" key="4">
    <source>
        <dbReference type="ARBA" id="ARBA00022527"/>
    </source>
</evidence>
<evidence type="ECO:0000256" key="9">
    <source>
        <dbReference type="ARBA" id="ARBA00022777"/>
    </source>
</evidence>
<dbReference type="SUPFAM" id="SSF57302">
    <property type="entry name" value="Snake toxin-like"/>
    <property type="match status" value="1"/>
</dbReference>
<keyword evidence="8" id="KW-0547">Nucleotide-binding</keyword>
<keyword evidence="13" id="KW-0675">Receptor</keyword>
<evidence type="ECO:0000256" key="5">
    <source>
        <dbReference type="ARBA" id="ARBA00022679"/>
    </source>
</evidence>
<dbReference type="InterPro" id="IPR011009">
    <property type="entry name" value="Kinase-like_dom_sf"/>
</dbReference>
<keyword evidence="9" id="KW-0418">Kinase</keyword>
<keyword evidence="6 14" id="KW-0812">Transmembrane</keyword>
<dbReference type="PANTHER" id="PTHR23255:SF72">
    <property type="entry name" value="RECEPTOR PROTEIN SERINE_THREONINE KINASE"/>
    <property type="match status" value="1"/>
</dbReference>
<dbReference type="Gene3D" id="3.30.200.20">
    <property type="entry name" value="Phosphorylase Kinase, domain 1"/>
    <property type="match status" value="1"/>
</dbReference>
<evidence type="ECO:0000256" key="3">
    <source>
        <dbReference type="ARBA" id="ARBA00012401"/>
    </source>
</evidence>
<comment type="similarity">
    <text evidence="2">Belongs to the protein kinase superfamily. TKL Ser/Thr protein kinase family. TGFB receptor subfamily.</text>
</comment>
<evidence type="ECO:0000259" key="15">
    <source>
        <dbReference type="PROSITE" id="PS50011"/>
    </source>
</evidence>
<keyword evidence="5" id="KW-0808">Transferase</keyword>
<dbReference type="InterPro" id="IPR045860">
    <property type="entry name" value="Snake_toxin-like_sf"/>
</dbReference>
<feature type="transmembrane region" description="Helical" evidence="14">
    <location>
        <begin position="95"/>
        <end position="118"/>
    </location>
</feature>